<keyword evidence="1" id="KW-1133">Transmembrane helix</keyword>
<dbReference type="CDD" id="cd21809">
    <property type="entry name" value="ABC-2_lan_permease-like"/>
    <property type="match status" value="1"/>
</dbReference>
<dbReference type="Pfam" id="PF12730">
    <property type="entry name" value="ABC2_membrane_4"/>
    <property type="match status" value="1"/>
</dbReference>
<feature type="transmembrane region" description="Helical" evidence="1">
    <location>
        <begin position="231"/>
        <end position="251"/>
    </location>
</feature>
<reference evidence="2 3" key="1">
    <citation type="submission" date="2021-06" db="EMBL/GenBank/DDBJ databases">
        <authorList>
            <person name="Sun Q."/>
            <person name="Li D."/>
        </authorList>
    </citation>
    <scope>NUCLEOTIDE SEQUENCE [LARGE SCALE GENOMIC DNA]</scope>
    <source>
        <strain evidence="2 3">MSJ-4</strain>
    </source>
</reference>
<evidence type="ECO:0000256" key="1">
    <source>
        <dbReference type="SAM" id="Phobius"/>
    </source>
</evidence>
<gene>
    <name evidence="2" type="ORF">KQI89_14615</name>
</gene>
<feature type="transmembrane region" description="Helical" evidence="1">
    <location>
        <begin position="180"/>
        <end position="201"/>
    </location>
</feature>
<keyword evidence="3" id="KW-1185">Reference proteome</keyword>
<keyword evidence="1" id="KW-0812">Transmembrane</keyword>
<accession>A0ABS6F392</accession>
<dbReference type="RefSeq" id="WP_216457673.1">
    <property type="nucleotide sequence ID" value="NZ_JAHLQL010000006.1"/>
</dbReference>
<feature type="transmembrane region" description="Helical" evidence="1">
    <location>
        <begin position="20"/>
        <end position="40"/>
    </location>
</feature>
<protein>
    <submittedName>
        <fullName evidence="2">ABC transporter permease</fullName>
    </submittedName>
</protein>
<feature type="transmembrane region" description="Helical" evidence="1">
    <location>
        <begin position="146"/>
        <end position="168"/>
    </location>
</feature>
<proteinExistence type="predicted"/>
<organism evidence="2 3">
    <name type="scientific">Clostridium simiarum</name>
    <dbReference type="NCBI Taxonomy" id="2841506"/>
    <lineage>
        <taxon>Bacteria</taxon>
        <taxon>Bacillati</taxon>
        <taxon>Bacillota</taxon>
        <taxon>Clostridia</taxon>
        <taxon>Eubacteriales</taxon>
        <taxon>Clostridiaceae</taxon>
        <taxon>Clostridium</taxon>
    </lineage>
</organism>
<keyword evidence="1" id="KW-0472">Membrane</keyword>
<evidence type="ECO:0000313" key="3">
    <source>
        <dbReference type="Proteomes" id="UP000736583"/>
    </source>
</evidence>
<feature type="transmembrane region" description="Helical" evidence="1">
    <location>
        <begin position="60"/>
        <end position="81"/>
    </location>
</feature>
<dbReference type="Proteomes" id="UP000736583">
    <property type="component" value="Unassembled WGS sequence"/>
</dbReference>
<comment type="caution">
    <text evidence="2">The sequence shown here is derived from an EMBL/GenBank/DDBJ whole genome shotgun (WGS) entry which is preliminary data.</text>
</comment>
<dbReference type="EMBL" id="JAHLQL010000006">
    <property type="protein sequence ID" value="MBU5592981.1"/>
    <property type="molecule type" value="Genomic_DNA"/>
</dbReference>
<name>A0ABS6F392_9CLOT</name>
<evidence type="ECO:0000313" key="2">
    <source>
        <dbReference type="EMBL" id="MBU5592981.1"/>
    </source>
</evidence>
<sequence length="256" mass="28573">MSFLSLFSVEFKKLRRSKIFLILLVPVLLIWIMAVINADINFSMQREGISPENSFFIQSFLGYAGFMLPSSLVIMTVLISQTERSNNGILKMLSLPISGVKLCLAKFCILLSLMAAEILIMFVAYFPSVMLSSKKFNYEFMIDPLYVLKICGLLFVISIPMASIYWLISVLLKNPVASVGIGLASVVPIVLAINTEFWFAYPMCYPMMTITSQMHSLAINLGTFPIDLIPWLPVAMAFTFIALGIACAIFGKAERK</sequence>
<feature type="transmembrane region" description="Helical" evidence="1">
    <location>
        <begin position="102"/>
        <end position="126"/>
    </location>
</feature>